<feature type="transmembrane region" description="Helical" evidence="18">
    <location>
        <begin position="223"/>
        <end position="240"/>
    </location>
</feature>
<accession>A0ABQ5UK05</accession>
<dbReference type="NCBIfam" id="TIGR01494">
    <property type="entry name" value="ATPase_P-type"/>
    <property type="match status" value="1"/>
</dbReference>
<feature type="domain" description="HMA" evidence="19">
    <location>
        <begin position="105"/>
        <end position="170"/>
    </location>
</feature>
<evidence type="ECO:0000256" key="14">
    <source>
        <dbReference type="ARBA" id="ARBA00023065"/>
    </source>
</evidence>
<keyword evidence="11" id="KW-1278">Translocase</keyword>
<keyword evidence="9 18" id="KW-0547">Nucleotide-binding</keyword>
<keyword evidence="5" id="KW-0597">Phosphoprotein</keyword>
<dbReference type="InterPro" id="IPR008250">
    <property type="entry name" value="ATPase_P-typ_transduc_dom_A_sf"/>
</dbReference>
<evidence type="ECO:0000256" key="10">
    <source>
        <dbReference type="ARBA" id="ARBA00022840"/>
    </source>
</evidence>
<dbReference type="InterPro" id="IPR023214">
    <property type="entry name" value="HAD_sf"/>
</dbReference>
<dbReference type="NCBIfam" id="TIGR00003">
    <property type="entry name" value="copper ion binding protein"/>
    <property type="match status" value="1"/>
</dbReference>
<dbReference type="RefSeq" id="WP_284394374.1">
    <property type="nucleotide sequence ID" value="NZ_BSNG01000004.1"/>
</dbReference>
<name>A0ABQ5UK05_9HYPH</name>
<comment type="catalytic activity">
    <reaction evidence="17">
        <text>Zn(2+)(in) + ATP + H2O = Zn(2+)(out) + ADP + phosphate + H(+)</text>
        <dbReference type="Rhea" id="RHEA:20621"/>
        <dbReference type="ChEBI" id="CHEBI:15377"/>
        <dbReference type="ChEBI" id="CHEBI:15378"/>
        <dbReference type="ChEBI" id="CHEBI:29105"/>
        <dbReference type="ChEBI" id="CHEBI:30616"/>
        <dbReference type="ChEBI" id="CHEBI:43474"/>
        <dbReference type="ChEBI" id="CHEBI:456216"/>
        <dbReference type="EC" id="7.2.2.12"/>
    </reaction>
</comment>
<keyword evidence="13" id="KW-0186">Copper</keyword>
<dbReference type="InterPro" id="IPR027256">
    <property type="entry name" value="P-typ_ATPase_IB"/>
</dbReference>
<dbReference type="PRINTS" id="PR00941">
    <property type="entry name" value="CDATPASE"/>
</dbReference>
<evidence type="ECO:0000256" key="7">
    <source>
        <dbReference type="ARBA" id="ARBA00022723"/>
    </source>
</evidence>
<evidence type="ECO:0000313" key="20">
    <source>
        <dbReference type="EMBL" id="GLQ12420.1"/>
    </source>
</evidence>
<reference evidence="20" key="1">
    <citation type="journal article" date="2014" name="Int. J. Syst. Evol. Microbiol.">
        <title>Complete genome of a new Firmicutes species belonging to the dominant human colonic microbiota ('Ruminococcus bicirculans') reveals two chromosomes and a selective capacity to utilize plant glucans.</title>
        <authorList>
            <consortium name="NISC Comparative Sequencing Program"/>
            <person name="Wegmann U."/>
            <person name="Louis P."/>
            <person name="Goesmann A."/>
            <person name="Henrissat B."/>
            <person name="Duncan S.H."/>
            <person name="Flint H.J."/>
        </authorList>
    </citation>
    <scope>NUCLEOTIDE SEQUENCE</scope>
    <source>
        <strain evidence="20">NBRC 103855</strain>
    </source>
</reference>
<dbReference type="Pfam" id="PF00122">
    <property type="entry name" value="E1-E2_ATPase"/>
    <property type="match status" value="1"/>
</dbReference>
<dbReference type="Gene3D" id="3.40.1110.10">
    <property type="entry name" value="Calcium-transporting ATPase, cytoplasmic domain N"/>
    <property type="match status" value="1"/>
</dbReference>
<dbReference type="PROSITE" id="PS01047">
    <property type="entry name" value="HMA_1"/>
    <property type="match status" value="2"/>
</dbReference>
<feature type="domain" description="HMA" evidence="19">
    <location>
        <begin position="6"/>
        <end position="71"/>
    </location>
</feature>
<evidence type="ECO:0000256" key="13">
    <source>
        <dbReference type="ARBA" id="ARBA00023008"/>
    </source>
</evidence>
<dbReference type="SFLD" id="SFLDS00003">
    <property type="entry name" value="Haloacid_Dehalogenase"/>
    <property type="match status" value="1"/>
</dbReference>
<comment type="caution">
    <text evidence="20">The sequence shown here is derived from an EMBL/GenBank/DDBJ whole genome shotgun (WGS) entry which is preliminary data.</text>
</comment>
<dbReference type="SUPFAM" id="SSF56784">
    <property type="entry name" value="HAD-like"/>
    <property type="match status" value="1"/>
</dbReference>
<feature type="transmembrane region" description="Helical" evidence="18">
    <location>
        <begin position="200"/>
        <end position="217"/>
    </location>
</feature>
<keyword evidence="21" id="KW-1185">Reference proteome</keyword>
<evidence type="ECO:0000256" key="12">
    <source>
        <dbReference type="ARBA" id="ARBA00022989"/>
    </source>
</evidence>
<evidence type="ECO:0000256" key="9">
    <source>
        <dbReference type="ARBA" id="ARBA00022741"/>
    </source>
</evidence>
<dbReference type="InterPro" id="IPR023299">
    <property type="entry name" value="ATPase_P-typ_cyto_dom_N"/>
</dbReference>
<dbReference type="InterPro" id="IPR018303">
    <property type="entry name" value="ATPase_P-typ_P_site"/>
</dbReference>
<dbReference type="PROSITE" id="PS50846">
    <property type="entry name" value="HMA_2"/>
    <property type="match status" value="2"/>
</dbReference>
<dbReference type="InterPro" id="IPR044492">
    <property type="entry name" value="P_typ_ATPase_HD_dom"/>
</dbReference>
<dbReference type="NCBIfam" id="TIGR01512">
    <property type="entry name" value="ATPase-IB2_Cd"/>
    <property type="match status" value="1"/>
</dbReference>
<evidence type="ECO:0000256" key="1">
    <source>
        <dbReference type="ARBA" id="ARBA00004651"/>
    </source>
</evidence>
<dbReference type="InterPro" id="IPR023298">
    <property type="entry name" value="ATPase_P-typ_TM_dom_sf"/>
</dbReference>
<organism evidence="20 21">
    <name type="scientific">Devosia yakushimensis</name>
    <dbReference type="NCBI Taxonomy" id="470028"/>
    <lineage>
        <taxon>Bacteria</taxon>
        <taxon>Pseudomonadati</taxon>
        <taxon>Pseudomonadota</taxon>
        <taxon>Alphaproteobacteria</taxon>
        <taxon>Hyphomicrobiales</taxon>
        <taxon>Devosiaceae</taxon>
        <taxon>Devosia</taxon>
    </lineage>
</organism>
<dbReference type="SUPFAM" id="SSF55008">
    <property type="entry name" value="HMA, heavy metal-associated domain"/>
    <property type="match status" value="2"/>
</dbReference>
<keyword evidence="10 18" id="KW-0067">ATP-binding</keyword>
<dbReference type="Pfam" id="PF00403">
    <property type="entry name" value="HMA"/>
    <property type="match status" value="2"/>
</dbReference>
<evidence type="ECO:0000256" key="8">
    <source>
        <dbReference type="ARBA" id="ARBA00022737"/>
    </source>
</evidence>
<dbReference type="NCBIfam" id="TIGR01525">
    <property type="entry name" value="ATPase-IB_hvy"/>
    <property type="match status" value="1"/>
</dbReference>
<keyword evidence="6 18" id="KW-0812">Transmembrane</keyword>
<keyword evidence="4 18" id="KW-1003">Cell membrane</keyword>
<keyword evidence="12 18" id="KW-1133">Transmembrane helix</keyword>
<evidence type="ECO:0000256" key="2">
    <source>
        <dbReference type="ARBA" id="ARBA00006024"/>
    </source>
</evidence>
<dbReference type="Gene3D" id="3.30.70.100">
    <property type="match status" value="2"/>
</dbReference>
<keyword evidence="15 18" id="KW-0472">Membrane</keyword>
<protein>
    <recommendedName>
        <fullName evidence="16">P-type Zn(2+) transporter</fullName>
        <ecNumber evidence="16">7.2.2.12</ecNumber>
    </recommendedName>
</protein>
<dbReference type="InterPro" id="IPR017969">
    <property type="entry name" value="Heavy-metal-associated_CS"/>
</dbReference>
<dbReference type="InterPro" id="IPR051014">
    <property type="entry name" value="Cation_Transport_ATPase_IB"/>
</dbReference>
<dbReference type="Gene3D" id="3.40.50.1000">
    <property type="entry name" value="HAD superfamily/HAD-like"/>
    <property type="match status" value="1"/>
</dbReference>
<evidence type="ECO:0000259" key="19">
    <source>
        <dbReference type="PROSITE" id="PS50846"/>
    </source>
</evidence>
<reference evidence="20" key="2">
    <citation type="submission" date="2023-01" db="EMBL/GenBank/DDBJ databases">
        <title>Draft genome sequence of Devosia yakushimensis strain NBRC 103855.</title>
        <authorList>
            <person name="Sun Q."/>
            <person name="Mori K."/>
        </authorList>
    </citation>
    <scope>NUCLEOTIDE SEQUENCE</scope>
    <source>
        <strain evidence="20">NBRC 103855</strain>
    </source>
</reference>
<dbReference type="InterPro" id="IPR001757">
    <property type="entry name" value="P_typ_ATPase"/>
</dbReference>
<dbReference type="EMBL" id="BSNG01000004">
    <property type="protein sequence ID" value="GLQ12420.1"/>
    <property type="molecule type" value="Genomic_DNA"/>
</dbReference>
<dbReference type="InterPro" id="IPR036412">
    <property type="entry name" value="HAD-like_sf"/>
</dbReference>
<keyword evidence="14" id="KW-0406">Ion transport</keyword>
<dbReference type="PRINTS" id="PR00119">
    <property type="entry name" value="CATATPASE"/>
</dbReference>
<keyword evidence="7 18" id="KW-0479">Metal-binding</keyword>
<dbReference type="CDD" id="cd00371">
    <property type="entry name" value="HMA"/>
    <property type="match status" value="2"/>
</dbReference>
<evidence type="ECO:0000256" key="3">
    <source>
        <dbReference type="ARBA" id="ARBA00022448"/>
    </source>
</evidence>
<dbReference type="NCBIfam" id="TIGR01511">
    <property type="entry name" value="ATPase-IB1_Cu"/>
    <property type="match status" value="1"/>
</dbReference>
<feature type="transmembrane region" description="Helical" evidence="18">
    <location>
        <begin position="764"/>
        <end position="782"/>
    </location>
</feature>
<dbReference type="SUPFAM" id="SSF81653">
    <property type="entry name" value="Calcium ATPase, transduction domain A"/>
    <property type="match status" value="1"/>
</dbReference>
<comment type="similarity">
    <text evidence="2 18">Belongs to the cation transport ATPase (P-type) (TC 3.A.3) family. Type IB subfamily.</text>
</comment>
<keyword evidence="8" id="KW-0677">Repeat</keyword>
<dbReference type="SUPFAM" id="SSF81660">
    <property type="entry name" value="Metal cation-transporting ATPase, ATP-binding domain N"/>
    <property type="match status" value="1"/>
</dbReference>
<feature type="transmembrane region" description="Helical" evidence="18">
    <location>
        <begin position="457"/>
        <end position="480"/>
    </location>
</feature>
<dbReference type="PROSITE" id="PS00154">
    <property type="entry name" value="ATPASE_E1_E2"/>
    <property type="match status" value="1"/>
</dbReference>
<dbReference type="Gene3D" id="2.70.150.10">
    <property type="entry name" value="Calcium-transporting ATPase, cytoplasmic transduction domain A"/>
    <property type="match status" value="1"/>
</dbReference>
<gene>
    <name evidence="20" type="ORF">GCM10007913_43530</name>
</gene>
<evidence type="ECO:0000313" key="21">
    <source>
        <dbReference type="Proteomes" id="UP001161406"/>
    </source>
</evidence>
<evidence type="ECO:0000256" key="5">
    <source>
        <dbReference type="ARBA" id="ARBA00022553"/>
    </source>
</evidence>
<evidence type="ECO:0000256" key="17">
    <source>
        <dbReference type="ARBA" id="ARBA00047308"/>
    </source>
</evidence>
<keyword evidence="3" id="KW-0813">Transport</keyword>
<dbReference type="PANTHER" id="PTHR48085:SF5">
    <property type="entry name" value="CADMIUM_ZINC-TRANSPORTING ATPASE HMA4-RELATED"/>
    <property type="match status" value="1"/>
</dbReference>
<evidence type="ECO:0000256" key="11">
    <source>
        <dbReference type="ARBA" id="ARBA00022967"/>
    </source>
</evidence>
<dbReference type="SFLD" id="SFLDG00002">
    <property type="entry name" value="C1.7:_P-type_atpase_like"/>
    <property type="match status" value="1"/>
</dbReference>
<dbReference type="Pfam" id="PF00702">
    <property type="entry name" value="Hydrolase"/>
    <property type="match status" value="1"/>
</dbReference>
<dbReference type="Proteomes" id="UP001161406">
    <property type="component" value="Unassembled WGS sequence"/>
</dbReference>
<dbReference type="SFLD" id="SFLDF00027">
    <property type="entry name" value="p-type_atpase"/>
    <property type="match status" value="1"/>
</dbReference>
<dbReference type="InterPro" id="IPR006122">
    <property type="entry name" value="HMA_Cu_ion-bd"/>
</dbReference>
<proteinExistence type="inferred from homology"/>
<feature type="transmembrane region" description="Helical" evidence="18">
    <location>
        <begin position="425"/>
        <end position="445"/>
    </location>
</feature>
<evidence type="ECO:0000256" key="15">
    <source>
        <dbReference type="ARBA" id="ARBA00023136"/>
    </source>
</evidence>
<evidence type="ECO:0000256" key="6">
    <source>
        <dbReference type="ARBA" id="ARBA00022692"/>
    </source>
</evidence>
<dbReference type="InterPro" id="IPR059000">
    <property type="entry name" value="ATPase_P-type_domA"/>
</dbReference>
<comment type="subcellular location">
    <subcellularLocation>
        <location evidence="1">Cell membrane</location>
        <topology evidence="1">Multi-pass membrane protein</topology>
    </subcellularLocation>
</comment>
<dbReference type="InterPro" id="IPR006121">
    <property type="entry name" value="HMA_dom"/>
</dbReference>
<dbReference type="EC" id="7.2.2.12" evidence="16"/>
<evidence type="ECO:0000256" key="18">
    <source>
        <dbReference type="RuleBase" id="RU362081"/>
    </source>
</evidence>
<evidence type="ECO:0000256" key="16">
    <source>
        <dbReference type="ARBA" id="ARBA00039097"/>
    </source>
</evidence>
<dbReference type="PANTHER" id="PTHR48085">
    <property type="entry name" value="CADMIUM/ZINC-TRANSPORTING ATPASE HMA2-RELATED"/>
    <property type="match status" value="1"/>
</dbReference>
<dbReference type="InterPro" id="IPR036163">
    <property type="entry name" value="HMA_dom_sf"/>
</dbReference>
<sequence length="817" mass="83713">MAVASNKLSFRIGGMDCDGCVTKIENAVNTLPGVKFVGVSLGNGLMTVMPGEGFDNDALKAAVLGKGYTIEPLTADGTEPAQTADEAATDVTTLVPATAAPAQGPGAKYRIGGMDCAACVTKIENAVSRLPGVGAVNVSLANGTMTLVPEGDIAPGAVEKQVRTLGYQIAPYDATPPETGSDNASHGDLIEGAWYQTPKARLTIVCAVALGLAYGLGQALPDMGYWFFLAAMLIGLVPIARRAFAAAVTGTPFSIETLMSVAAVGAIFIGAAEEAAVVVVLFLVGELLEGVATARARASIRDLADLVPKKGLVEENGATREVPAGQLKVGSIILVRPGDRIAADGIIIDGSSAINEAPVTGESVPKTKSVGDDVFAGTINSDAVLRVKVSAAAADNTIARVIKLVEEAQESKAPTQRFIDRFSTYYTPLVLVIGALAAIVPPLLFGQSWSEWIYKGLAILLIGCPCALVISTPAAIAAGLSAGARRGLLLKGGAVLESLRKIDMVALDKTGTLTEGRPQVTDVVGLARPEGKVLSLAAALETGSSHPLAVAIMAKAREAKAPVPPAGASKAVPGKGVAGKVGGEEVYLASPRAAEEKAPFDDALRQRIAAFNDEGKTVSVLLVGKEIAGLLAIRDEPRDDAIAGLQMLRESGIGTVMLTGDNERTARAIGAKLGVDDIRAGLLPEDKQRIVRELQGQGRAVAKVGDGINDAPALAAADIGIAMGGGTDVALETADAAVLHGRVTDIANMIALSKATMGNIFQNIALALGLKGVFLVTTLIGVTGLWPAILADTGATVLVTLNAMRLLAWRGRLLGDA</sequence>
<dbReference type="SUPFAM" id="SSF81665">
    <property type="entry name" value="Calcium ATPase, transmembrane domain M"/>
    <property type="match status" value="1"/>
</dbReference>
<evidence type="ECO:0000256" key="4">
    <source>
        <dbReference type="ARBA" id="ARBA00022475"/>
    </source>
</evidence>